<name>W1Q2T7_ABIDE</name>
<keyword evidence="2" id="KW-1185">Reference proteome</keyword>
<sequence>MGSQWSTRRSGPLALSFCPVLRLFTGFRPSQWSTRQSGPLAPSFCPVLGLFLIKSL</sequence>
<organism evidence="1 2">
    <name type="scientific">Abiotrophia defectiva ATCC 49176</name>
    <dbReference type="NCBI Taxonomy" id="592010"/>
    <lineage>
        <taxon>Bacteria</taxon>
        <taxon>Bacillati</taxon>
        <taxon>Bacillota</taxon>
        <taxon>Bacilli</taxon>
        <taxon>Lactobacillales</taxon>
        <taxon>Aerococcaceae</taxon>
        <taxon>Abiotrophia</taxon>
    </lineage>
</organism>
<dbReference type="STRING" id="592010.GCWU000182_001182"/>
<reference evidence="1" key="1">
    <citation type="submission" date="2013-06" db="EMBL/GenBank/DDBJ databases">
        <authorList>
            <person name="Weinstock G."/>
            <person name="Sodergren E."/>
            <person name="Clifton S."/>
            <person name="Fulton L."/>
            <person name="Fulton B."/>
            <person name="Courtney L."/>
            <person name="Fronick C."/>
            <person name="Harrison M."/>
            <person name="Strong C."/>
            <person name="Farmer C."/>
            <person name="Delahaunty K."/>
            <person name="Markovic C."/>
            <person name="Hall O."/>
            <person name="Minx P."/>
            <person name="Tomlinson C."/>
            <person name="Mitreva M."/>
            <person name="Nelson J."/>
            <person name="Hou S."/>
            <person name="Wollam A."/>
            <person name="Pepin K.H."/>
            <person name="Johnson M."/>
            <person name="Bhonagiri V."/>
            <person name="Nash W.E."/>
            <person name="Warren W."/>
            <person name="Chinwalla A."/>
            <person name="Mardis E.R."/>
            <person name="Wilson R.K."/>
        </authorList>
    </citation>
    <scope>NUCLEOTIDE SEQUENCE [LARGE SCALE GENOMIC DNA]</scope>
    <source>
        <strain evidence="1">ATCC 49176</strain>
    </source>
</reference>
<dbReference type="EMBL" id="ACIN03000012">
    <property type="protein sequence ID" value="ESK65401.1"/>
    <property type="molecule type" value="Genomic_DNA"/>
</dbReference>
<evidence type="ECO:0000313" key="1">
    <source>
        <dbReference type="EMBL" id="ESK65401.1"/>
    </source>
</evidence>
<comment type="caution">
    <text evidence="1">The sequence shown here is derived from an EMBL/GenBank/DDBJ whole genome shotgun (WGS) entry which is preliminary data.</text>
</comment>
<proteinExistence type="predicted"/>
<dbReference type="HOGENOM" id="CLU_3003380_0_0_9"/>
<evidence type="ECO:0000313" key="2">
    <source>
        <dbReference type="Proteomes" id="UP000019050"/>
    </source>
</evidence>
<dbReference type="AlphaFoldDB" id="W1Q2T7"/>
<accession>W1Q2T7</accession>
<gene>
    <name evidence="1" type="ORF">GCWU000182_001182</name>
</gene>
<protein>
    <submittedName>
        <fullName evidence="1">Uncharacterized protein</fullName>
    </submittedName>
</protein>
<dbReference type="Proteomes" id="UP000019050">
    <property type="component" value="Unassembled WGS sequence"/>
</dbReference>